<reference evidence="2" key="1">
    <citation type="submission" date="2015-06" db="EMBL/GenBank/DDBJ databases">
        <authorList>
            <person name="Bertelli C."/>
        </authorList>
    </citation>
    <scope>NUCLEOTIDE SEQUENCE [LARGE SCALE GENOMIC DNA]</scope>
    <source>
        <strain evidence="2">CRIB-30</strain>
    </source>
</reference>
<dbReference type="Proteomes" id="UP000220251">
    <property type="component" value="Unassembled WGS sequence"/>
</dbReference>
<dbReference type="AlphaFoldDB" id="A0A0H5DQX2"/>
<sequence length="131" mass="14934">MEVLKKVLQESKENKWPYPKTFEAIKNAGVTSYTVHFEGYYSSTYTGSFGSYEEKGMEGYQPLTASKSFSQEGLRQAVIDHAVKQSHYLDFLKDATDSGATHYVVDMDKRTVTYYNLDESASYQEHVPQMA</sequence>
<evidence type="ECO:0000313" key="1">
    <source>
        <dbReference type="EMBL" id="CRX38009.1"/>
    </source>
</evidence>
<evidence type="ECO:0008006" key="3">
    <source>
        <dbReference type="Google" id="ProtNLM"/>
    </source>
</evidence>
<dbReference type="RefSeq" id="WP_098037866.1">
    <property type="nucleotide sequence ID" value="NZ_CWGJ01000011.1"/>
</dbReference>
<protein>
    <recommendedName>
        <fullName evidence="3">DUF1398 domain-containing protein</fullName>
    </recommendedName>
</protein>
<organism evidence="1 2">
    <name type="scientific">Estrella lausannensis</name>
    <dbReference type="NCBI Taxonomy" id="483423"/>
    <lineage>
        <taxon>Bacteria</taxon>
        <taxon>Pseudomonadati</taxon>
        <taxon>Chlamydiota</taxon>
        <taxon>Chlamydiia</taxon>
        <taxon>Parachlamydiales</taxon>
        <taxon>Candidatus Criblamydiaceae</taxon>
        <taxon>Estrella</taxon>
    </lineage>
</organism>
<dbReference type="SUPFAM" id="SSF160419">
    <property type="entry name" value="YdfO-like"/>
    <property type="match status" value="1"/>
</dbReference>
<evidence type="ECO:0000313" key="2">
    <source>
        <dbReference type="Proteomes" id="UP000220251"/>
    </source>
</evidence>
<proteinExistence type="predicted"/>
<accession>A0A0H5DQX2</accession>
<name>A0A0H5DQX2_9BACT</name>
<gene>
    <name evidence="1" type="ORF">ELAC_0657</name>
</gene>
<dbReference type="InterPro" id="IPR036696">
    <property type="entry name" value="YdfO-like_sf"/>
</dbReference>
<dbReference type="OrthoDB" id="1550456at2"/>
<keyword evidence="2" id="KW-1185">Reference proteome</keyword>
<dbReference type="Gene3D" id="3.30.1810.10">
    <property type="entry name" value="YdfO-like"/>
    <property type="match status" value="1"/>
</dbReference>
<dbReference type="Pfam" id="PF07166">
    <property type="entry name" value="DUF1398"/>
    <property type="match status" value="1"/>
</dbReference>
<dbReference type="InterPro" id="IPR009833">
    <property type="entry name" value="DUF1398"/>
</dbReference>
<dbReference type="EMBL" id="CWGJ01000011">
    <property type="protein sequence ID" value="CRX38009.1"/>
    <property type="molecule type" value="Genomic_DNA"/>
</dbReference>